<organism evidence="1 2">
    <name type="scientific">Spiroplasma ixodetis</name>
    <dbReference type="NCBI Taxonomy" id="2141"/>
    <lineage>
        <taxon>Bacteria</taxon>
        <taxon>Bacillati</taxon>
        <taxon>Mycoplasmatota</taxon>
        <taxon>Mollicutes</taxon>
        <taxon>Entomoplasmatales</taxon>
        <taxon>Spiroplasmataceae</taxon>
        <taxon>Spiroplasma</taxon>
    </lineage>
</organism>
<dbReference type="RefSeq" id="WP_281747894.1">
    <property type="nucleotide sequence ID" value="NZ_AP026933.1"/>
</dbReference>
<reference evidence="1 2" key="1">
    <citation type="journal article" date="2022" name="Front. Microbiol.">
        <title>Male-killing mechanisms vary between Spiroplasma species.</title>
        <authorList>
            <person name="Arai H."/>
            <person name="Inoue M."/>
            <person name="Kageyama D."/>
        </authorList>
    </citation>
    <scope>NUCLEOTIDE SEQUENCE [LARGE SCALE GENOMIC DNA]</scope>
    <source>
        <strain evidence="2">sHm</strain>
    </source>
</reference>
<evidence type="ECO:0000313" key="1">
    <source>
        <dbReference type="EMBL" id="BDT03910.1"/>
    </source>
</evidence>
<evidence type="ECO:0000313" key="2">
    <source>
        <dbReference type="Proteomes" id="UP001163387"/>
    </source>
</evidence>
<dbReference type="Proteomes" id="UP001163387">
    <property type="component" value="Chromosome"/>
</dbReference>
<accession>A0ABM8BVK1</accession>
<gene>
    <name evidence="1" type="ORF">SHM_15560</name>
</gene>
<keyword evidence="2" id="KW-1185">Reference proteome</keyword>
<name>A0ABM8BVK1_9MOLU</name>
<sequence length="81" mass="9279">MKNDEIIKEDIIMDGDIKLMNKALNEKKVVLAAIELGKHAQHTIDIGWSEHFQAYAKLKSTTTTGTCFCKKPATHLVYFWR</sequence>
<protein>
    <submittedName>
        <fullName evidence="1">Uncharacterized protein</fullName>
    </submittedName>
</protein>
<proteinExistence type="predicted"/>
<dbReference type="EMBL" id="AP026933">
    <property type="protein sequence ID" value="BDT03910.1"/>
    <property type="molecule type" value="Genomic_DNA"/>
</dbReference>